<dbReference type="Proteomes" id="UP000501053">
    <property type="component" value="Chromosome"/>
</dbReference>
<sequence>MNVMLSKYLFWDLSSLASRDVILLDCASELPVLVQMNTPPKHHWLESNDPDFWAVCSGKNSQGETVDLEVSWIAIADDWQEDQLSRAGFGE</sequence>
<proteinExistence type="predicted"/>
<keyword evidence="2" id="KW-1185">Reference proteome</keyword>
<organism evidence="1 2">
    <name type="scientific">Vreelandella aquamarina</name>
    <dbReference type="NCBI Taxonomy" id="77097"/>
    <lineage>
        <taxon>Bacteria</taxon>
        <taxon>Pseudomonadati</taxon>
        <taxon>Pseudomonadota</taxon>
        <taxon>Gammaproteobacteria</taxon>
        <taxon>Oceanospirillales</taxon>
        <taxon>Halomonadaceae</taxon>
        <taxon>Vreelandella</taxon>
    </lineage>
</organism>
<name>A0A6F8XF61_9GAMM</name>
<gene>
    <name evidence="1" type="ORF">HMEPL2_23640</name>
</gene>
<reference evidence="1 2" key="1">
    <citation type="submission" date="2020-03" db="EMBL/GenBank/DDBJ databases">
        <title>Complete Genome Sequence of Halomonas meridiana strain Eplume2, isolated from hydrothermal-plume in the north east Pacific Ocean.</title>
        <authorList>
            <person name="Kurihara Y."/>
            <person name="Kawai S."/>
            <person name="Sakai A."/>
            <person name="Galipon J."/>
            <person name="Arakawa K."/>
        </authorList>
    </citation>
    <scope>NUCLEOTIDE SEQUENCE [LARGE SCALE GENOMIC DNA]</scope>
    <source>
        <strain evidence="1 2">Eplume2</strain>
    </source>
</reference>
<accession>A0A6F8XF61</accession>
<dbReference type="EMBL" id="AP022869">
    <property type="protein sequence ID" value="BCB72013.1"/>
    <property type="molecule type" value="Genomic_DNA"/>
</dbReference>
<protein>
    <submittedName>
        <fullName evidence="1">Uncharacterized protein</fullName>
    </submittedName>
</protein>
<evidence type="ECO:0000313" key="2">
    <source>
        <dbReference type="Proteomes" id="UP000501053"/>
    </source>
</evidence>
<evidence type="ECO:0000313" key="1">
    <source>
        <dbReference type="EMBL" id="BCB72013.1"/>
    </source>
</evidence>
<dbReference type="AlphaFoldDB" id="A0A6F8XF61"/>
<dbReference type="RefSeq" id="WP_172515128.1">
    <property type="nucleotide sequence ID" value="NZ_AP022869.1"/>
</dbReference>